<keyword evidence="3" id="KW-1185">Reference proteome</keyword>
<feature type="transmembrane region" description="Helical" evidence="1">
    <location>
        <begin position="78"/>
        <end position="100"/>
    </location>
</feature>
<gene>
    <name evidence="2" type="ORF">CSSPJE1EN1_LOCUS11935</name>
</gene>
<sequence>ALHPVLILAMIPLFDQVIYPFLEKQQVLIQPVLRILFGPDSMKSVIQAAWLFTIAAGNLVMVLLVAIIGDRLSRVNEFFFALVCGVGTLLLLWGGSQFVYKQDILVLCTKLLSNSLQSNLITEAQNTKTHGDSFAQQLQIKMTC</sequence>
<protein>
    <submittedName>
        <fullName evidence="2">Uncharacterized protein</fullName>
    </submittedName>
</protein>
<keyword evidence="1" id="KW-0472">Membrane</keyword>
<evidence type="ECO:0000313" key="3">
    <source>
        <dbReference type="Proteomes" id="UP001497444"/>
    </source>
</evidence>
<dbReference type="Gene3D" id="1.20.1250.20">
    <property type="entry name" value="MFS general substrate transporter like domains"/>
    <property type="match status" value="1"/>
</dbReference>
<dbReference type="InterPro" id="IPR036259">
    <property type="entry name" value="MFS_trans_sf"/>
</dbReference>
<dbReference type="EMBL" id="OZ020113">
    <property type="protein sequence ID" value="CAK9266457.1"/>
    <property type="molecule type" value="Genomic_DNA"/>
</dbReference>
<feature type="transmembrane region" description="Helical" evidence="1">
    <location>
        <begin position="45"/>
        <end position="66"/>
    </location>
</feature>
<evidence type="ECO:0000256" key="1">
    <source>
        <dbReference type="SAM" id="Phobius"/>
    </source>
</evidence>
<keyword evidence="1" id="KW-0812">Transmembrane</keyword>
<dbReference type="Proteomes" id="UP001497444">
    <property type="component" value="Chromosome 18"/>
</dbReference>
<feature type="non-terminal residue" evidence="2">
    <location>
        <position position="1"/>
    </location>
</feature>
<organism evidence="2 3">
    <name type="scientific">Sphagnum jensenii</name>
    <dbReference type="NCBI Taxonomy" id="128206"/>
    <lineage>
        <taxon>Eukaryota</taxon>
        <taxon>Viridiplantae</taxon>
        <taxon>Streptophyta</taxon>
        <taxon>Embryophyta</taxon>
        <taxon>Bryophyta</taxon>
        <taxon>Sphagnophytina</taxon>
        <taxon>Sphagnopsida</taxon>
        <taxon>Sphagnales</taxon>
        <taxon>Sphagnaceae</taxon>
        <taxon>Sphagnum</taxon>
    </lineage>
</organism>
<accession>A0ABP0WM52</accession>
<reference evidence="2" key="1">
    <citation type="submission" date="2024-02" db="EMBL/GenBank/DDBJ databases">
        <authorList>
            <consortium name="ELIXIR-Norway"/>
            <consortium name="Elixir Norway"/>
        </authorList>
    </citation>
    <scope>NUCLEOTIDE SEQUENCE</scope>
</reference>
<keyword evidence="1" id="KW-1133">Transmembrane helix</keyword>
<evidence type="ECO:0000313" key="2">
    <source>
        <dbReference type="EMBL" id="CAK9266457.1"/>
    </source>
</evidence>
<proteinExistence type="predicted"/>
<name>A0ABP0WM52_9BRYO</name>